<protein>
    <submittedName>
        <fullName evidence="2">Uncharacterized protein</fullName>
    </submittedName>
</protein>
<feature type="compositionally biased region" description="Low complexity" evidence="1">
    <location>
        <begin position="61"/>
        <end position="81"/>
    </location>
</feature>
<evidence type="ECO:0000256" key="1">
    <source>
        <dbReference type="SAM" id="MobiDB-lite"/>
    </source>
</evidence>
<organism evidence="2 3">
    <name type="scientific">Eumeta variegata</name>
    <name type="common">Bagworm moth</name>
    <name type="synonym">Eumeta japonica</name>
    <dbReference type="NCBI Taxonomy" id="151549"/>
    <lineage>
        <taxon>Eukaryota</taxon>
        <taxon>Metazoa</taxon>
        <taxon>Ecdysozoa</taxon>
        <taxon>Arthropoda</taxon>
        <taxon>Hexapoda</taxon>
        <taxon>Insecta</taxon>
        <taxon>Pterygota</taxon>
        <taxon>Neoptera</taxon>
        <taxon>Endopterygota</taxon>
        <taxon>Lepidoptera</taxon>
        <taxon>Glossata</taxon>
        <taxon>Ditrysia</taxon>
        <taxon>Tineoidea</taxon>
        <taxon>Psychidae</taxon>
        <taxon>Oiketicinae</taxon>
        <taxon>Eumeta</taxon>
    </lineage>
</organism>
<evidence type="ECO:0000313" key="2">
    <source>
        <dbReference type="EMBL" id="GBP61976.1"/>
    </source>
</evidence>
<reference evidence="2 3" key="1">
    <citation type="journal article" date="2019" name="Commun. Biol.">
        <title>The bagworm genome reveals a unique fibroin gene that provides high tensile strength.</title>
        <authorList>
            <person name="Kono N."/>
            <person name="Nakamura H."/>
            <person name="Ohtoshi R."/>
            <person name="Tomita M."/>
            <person name="Numata K."/>
            <person name="Arakawa K."/>
        </authorList>
    </citation>
    <scope>NUCLEOTIDE SEQUENCE [LARGE SCALE GENOMIC DNA]</scope>
</reference>
<sequence length="87" mass="9338">MERGAREKMAGERETLLSDLRISQNRNQELVEQLEEVRKLNANIYCIATNKRSPAPPPHASSPAASSTAPPVTSPASPSATGNKVLV</sequence>
<gene>
    <name evidence="2" type="ORF">EVAR_40984_1</name>
</gene>
<dbReference type="Proteomes" id="UP000299102">
    <property type="component" value="Unassembled WGS sequence"/>
</dbReference>
<name>A0A4C1XDN7_EUMVA</name>
<feature type="region of interest" description="Disordered" evidence="1">
    <location>
        <begin position="49"/>
        <end position="87"/>
    </location>
</feature>
<dbReference type="EMBL" id="BGZK01000828">
    <property type="protein sequence ID" value="GBP61976.1"/>
    <property type="molecule type" value="Genomic_DNA"/>
</dbReference>
<proteinExistence type="predicted"/>
<accession>A0A4C1XDN7</accession>
<dbReference type="AlphaFoldDB" id="A0A4C1XDN7"/>
<comment type="caution">
    <text evidence="2">The sequence shown here is derived from an EMBL/GenBank/DDBJ whole genome shotgun (WGS) entry which is preliminary data.</text>
</comment>
<keyword evidence="3" id="KW-1185">Reference proteome</keyword>
<evidence type="ECO:0000313" key="3">
    <source>
        <dbReference type="Proteomes" id="UP000299102"/>
    </source>
</evidence>
<dbReference type="OrthoDB" id="6343844at2759"/>